<gene>
    <name evidence="3" type="primary">LOC108932272</name>
</gene>
<feature type="compositionally biased region" description="Low complexity" evidence="1">
    <location>
        <begin position="28"/>
        <end position="40"/>
    </location>
</feature>
<evidence type="ECO:0000313" key="3">
    <source>
        <dbReference type="Ensembl" id="ENSSFOP00015028276.1"/>
    </source>
</evidence>
<evidence type="ECO:0000259" key="2">
    <source>
        <dbReference type="Pfam" id="PF09588"/>
    </source>
</evidence>
<dbReference type="InterPro" id="IPR011335">
    <property type="entry name" value="Restrct_endonuc-II-like"/>
</dbReference>
<dbReference type="PANTHER" id="PTHR46609">
    <property type="entry name" value="EXONUCLEASE, PHAGE-TYPE/RECB, C-TERMINAL DOMAIN-CONTAINING PROTEIN"/>
    <property type="match status" value="1"/>
</dbReference>
<protein>
    <submittedName>
        <fullName evidence="3">Uncharacterized LOC108932272</fullName>
    </submittedName>
</protein>
<proteinExistence type="predicted"/>
<dbReference type="CDD" id="cd22343">
    <property type="entry name" value="PDDEXK_lambda_exonuclease-like"/>
    <property type="match status" value="1"/>
</dbReference>
<dbReference type="SUPFAM" id="SSF52980">
    <property type="entry name" value="Restriction endonuclease-like"/>
    <property type="match status" value="1"/>
</dbReference>
<feature type="compositionally biased region" description="Basic and acidic residues" evidence="1">
    <location>
        <begin position="64"/>
        <end position="75"/>
    </location>
</feature>
<dbReference type="Ensembl" id="ENSSFOT00015028597.2">
    <property type="protein sequence ID" value="ENSSFOP00015028276.1"/>
    <property type="gene ID" value="ENSSFOG00015018158.2"/>
</dbReference>
<dbReference type="Proteomes" id="UP000694397">
    <property type="component" value="Chromosome 10"/>
</dbReference>
<dbReference type="RefSeq" id="XP_018604039.1">
    <property type="nucleotide sequence ID" value="XM_018748523.2"/>
</dbReference>
<dbReference type="PANTHER" id="PTHR46609:SF8">
    <property type="entry name" value="YQAJ VIRAL RECOMBINASE DOMAIN-CONTAINING PROTEIN"/>
    <property type="match status" value="1"/>
</dbReference>
<dbReference type="GeneID" id="108932272"/>
<reference evidence="3" key="3">
    <citation type="submission" date="2025-09" db="UniProtKB">
        <authorList>
            <consortium name="Ensembl"/>
        </authorList>
    </citation>
    <scope>IDENTIFICATION</scope>
</reference>
<organism evidence="3 4">
    <name type="scientific">Scleropages formosus</name>
    <name type="common">Asian bonytongue</name>
    <name type="synonym">Osteoglossum formosum</name>
    <dbReference type="NCBI Taxonomy" id="113540"/>
    <lineage>
        <taxon>Eukaryota</taxon>
        <taxon>Metazoa</taxon>
        <taxon>Chordata</taxon>
        <taxon>Craniata</taxon>
        <taxon>Vertebrata</taxon>
        <taxon>Euteleostomi</taxon>
        <taxon>Actinopterygii</taxon>
        <taxon>Neopterygii</taxon>
        <taxon>Teleostei</taxon>
        <taxon>Osteoglossocephala</taxon>
        <taxon>Osteoglossomorpha</taxon>
        <taxon>Osteoglossiformes</taxon>
        <taxon>Osteoglossidae</taxon>
        <taxon>Scleropages</taxon>
    </lineage>
</organism>
<keyword evidence="4" id="KW-1185">Reference proteome</keyword>
<dbReference type="OrthoDB" id="6155932at2759"/>
<feature type="compositionally biased region" description="Polar residues" evidence="1">
    <location>
        <begin position="50"/>
        <end position="59"/>
    </location>
</feature>
<dbReference type="GeneTree" id="ENSGT00940000171017"/>
<feature type="domain" description="YqaJ viral recombinase" evidence="2">
    <location>
        <begin position="158"/>
        <end position="329"/>
    </location>
</feature>
<reference evidence="3" key="2">
    <citation type="submission" date="2025-08" db="UniProtKB">
        <authorList>
            <consortium name="Ensembl"/>
        </authorList>
    </citation>
    <scope>IDENTIFICATION</scope>
</reference>
<reference evidence="3 4" key="1">
    <citation type="submission" date="2019-04" db="EMBL/GenBank/DDBJ databases">
        <authorList>
            <consortium name="Wellcome Sanger Institute Data Sharing"/>
        </authorList>
    </citation>
    <scope>NUCLEOTIDE SEQUENCE [LARGE SCALE GENOMIC DNA]</scope>
</reference>
<dbReference type="InterPro" id="IPR011604">
    <property type="entry name" value="PDDEXK-like_dom_sf"/>
</dbReference>
<dbReference type="InterPro" id="IPR051703">
    <property type="entry name" value="NF-kappa-B_Signaling_Reg"/>
</dbReference>
<name>A0A8C9S6C3_SCLFO</name>
<dbReference type="Pfam" id="PF09588">
    <property type="entry name" value="YqaJ"/>
    <property type="match status" value="1"/>
</dbReference>
<dbReference type="GO" id="GO:0006281">
    <property type="term" value="P:DNA repair"/>
    <property type="evidence" value="ECO:0007669"/>
    <property type="project" value="UniProtKB-ARBA"/>
</dbReference>
<dbReference type="AlphaFoldDB" id="A0A8C9S6C3"/>
<dbReference type="Gene3D" id="3.90.320.10">
    <property type="match status" value="1"/>
</dbReference>
<evidence type="ECO:0000256" key="1">
    <source>
        <dbReference type="SAM" id="MobiDB-lite"/>
    </source>
</evidence>
<dbReference type="KEGG" id="sfm:108932272"/>
<accession>A0A8C9S6C3</accession>
<feature type="compositionally biased region" description="Basic and acidic residues" evidence="1">
    <location>
        <begin position="1"/>
        <end position="10"/>
    </location>
</feature>
<feature type="compositionally biased region" description="Basic and acidic residues" evidence="1">
    <location>
        <begin position="107"/>
        <end position="121"/>
    </location>
</feature>
<sequence>MPTNRGRDVSGSDGVSRPKNVLRVKVNAAGSSSVATSSAGDGRRALAADSASTETSSPPGGSRESARQMEKDTTAAKKNYRRGTPAAQVEVRNEISLPAETPPRSSQKKDEEEEPSARVEVRLPSAEAMLLGMGTKLDRQVVEEVERQTRGQRENPLWFACRQNRITASIAHSISHSRFVNGSSQTPAASYLSSVLGEGPRVMTRAMHWGVKNEAVAARQYERLKSKRLGRPVRVRECGLFVDPLRCWLAASPDGIVEDESTGERLLLLEIKCPYKHREHTVAEACEDRNFCLELGEGRGAGAGAQRYRLKAKHSYYTQVQCQMAVVGIHKMDFVLFTLKEVAIVPVTFDAQFWEDTVAKLELFYTEGVIPRLREKAQRAAALRPEL</sequence>
<evidence type="ECO:0000313" key="4">
    <source>
        <dbReference type="Proteomes" id="UP000694397"/>
    </source>
</evidence>
<dbReference type="InterPro" id="IPR019080">
    <property type="entry name" value="YqaJ_viral_recombinase"/>
</dbReference>
<feature type="region of interest" description="Disordered" evidence="1">
    <location>
        <begin position="1"/>
        <end position="122"/>
    </location>
</feature>